<evidence type="ECO:0000259" key="3">
    <source>
        <dbReference type="PROSITE" id="PS51733"/>
    </source>
</evidence>
<keyword evidence="4" id="KW-1185">Reference proteome</keyword>
<evidence type="ECO:0000256" key="1">
    <source>
        <dbReference type="ARBA" id="ARBA00005085"/>
    </source>
</evidence>
<evidence type="ECO:0000256" key="2">
    <source>
        <dbReference type="ARBA" id="ARBA00008242"/>
    </source>
</evidence>
<sequence>MALFKRSSLKISSITTSFFVRNFSKTDSVKGKNIKKSVFVSQSKDIYTNLALQEWLYKKFDFTNHHVLMIWQNDPCVIIGVHQNPWLETNYADLNENGVHLARRCSNGEAMYQDNGNLNLTFFSPRGRYNSKYNTEIISRGLFREFGLKINTDDEELLIRNNKQFSCKAAKIGEQNAYNFYSLMVRMNKVDENIVLQKHNVAIKTGPTISTDTYIKKMNLCEENPQISSESVVKAVGWEFLRTKPLSLEDAGIEYANQQKGFHLVNPTESWFPGLNEIRDTYNSWDWCYGKTPSFNVSQTFNVPGEWNQNSGASTQIKVTMKVENGRIADIIIFIPYGSLSMGETKAVHNFRGKKFSIRTLNDLEESLGGLLLDDRDKSVSQCLKQVTSHA</sequence>
<dbReference type="AlphaFoldDB" id="A0A6J2XBI4"/>
<feature type="domain" description="BPL/LPL catalytic" evidence="3">
    <location>
        <begin position="62"/>
        <end position="248"/>
    </location>
</feature>
<dbReference type="PANTHER" id="PTHR12561">
    <property type="entry name" value="LIPOATE-PROTEIN LIGASE"/>
    <property type="match status" value="1"/>
</dbReference>
<comment type="pathway">
    <text evidence="1">Protein modification; protein lipoylation via exogenous pathway; protein N(6)-(lipoyl)lysine from lipoate: step 2/2.</text>
</comment>
<dbReference type="Gene3D" id="3.30.390.50">
    <property type="entry name" value="CO dehydrogenase flavoprotein, C-terminal domain"/>
    <property type="match status" value="1"/>
</dbReference>
<reference evidence="5" key="1">
    <citation type="submission" date="2025-08" db="UniProtKB">
        <authorList>
            <consortium name="RefSeq"/>
        </authorList>
    </citation>
    <scope>IDENTIFICATION</scope>
    <source>
        <tissue evidence="5">Gonads</tissue>
    </source>
</reference>
<dbReference type="Proteomes" id="UP000504635">
    <property type="component" value="Unplaced"/>
</dbReference>
<gene>
    <name evidence="5" type="primary">LOC115876755</name>
</gene>
<dbReference type="UniPathway" id="UPA00537">
    <property type="reaction ID" value="UER00595"/>
</dbReference>
<comment type="similarity">
    <text evidence="2">Belongs to the LplA family.</text>
</comment>
<dbReference type="Gene3D" id="3.30.930.10">
    <property type="entry name" value="Bira Bifunctional Protein, Domain 2"/>
    <property type="match status" value="1"/>
</dbReference>
<dbReference type="GO" id="GO:0005739">
    <property type="term" value="C:mitochondrion"/>
    <property type="evidence" value="ECO:0007669"/>
    <property type="project" value="TreeGrafter"/>
</dbReference>
<evidence type="ECO:0000313" key="4">
    <source>
        <dbReference type="Proteomes" id="UP000504635"/>
    </source>
</evidence>
<dbReference type="KEGG" id="soy:115876755"/>
<dbReference type="InParanoid" id="A0A6J2XBI4"/>
<dbReference type="PROSITE" id="PS51733">
    <property type="entry name" value="BPL_LPL_CATALYTIC"/>
    <property type="match status" value="1"/>
</dbReference>
<accession>A0A6J2XBI4</accession>
<protein>
    <submittedName>
        <fullName evidence="5">Lipoyltransferase 1, mitochondrial-like</fullName>
    </submittedName>
</protein>
<dbReference type="InterPro" id="IPR004143">
    <property type="entry name" value="BPL_LPL_catalytic"/>
</dbReference>
<evidence type="ECO:0000313" key="5">
    <source>
        <dbReference type="RefSeq" id="XP_030748526.1"/>
    </source>
</evidence>
<dbReference type="PANTHER" id="PTHR12561:SF3">
    <property type="entry name" value="LIPOYLTRANSFERASE 1, MITOCHONDRIAL"/>
    <property type="match status" value="1"/>
</dbReference>
<dbReference type="Pfam" id="PF21948">
    <property type="entry name" value="LplA-B_cat"/>
    <property type="match status" value="1"/>
</dbReference>
<dbReference type="GO" id="GO:0009249">
    <property type="term" value="P:protein lipoylation"/>
    <property type="evidence" value="ECO:0007669"/>
    <property type="project" value="InterPro"/>
</dbReference>
<dbReference type="InterPro" id="IPR004562">
    <property type="entry name" value="LipoylTrfase_LipoateP_Ligase"/>
</dbReference>
<dbReference type="GeneID" id="115876755"/>
<proteinExistence type="inferred from homology"/>
<dbReference type="FunCoup" id="A0A6J2XBI4">
    <property type="interactions" value="780"/>
</dbReference>
<dbReference type="InterPro" id="IPR045864">
    <property type="entry name" value="aa-tRNA-synth_II/BPL/LPL"/>
</dbReference>
<dbReference type="GO" id="GO:0017118">
    <property type="term" value="F:lipoyltransferase activity"/>
    <property type="evidence" value="ECO:0007669"/>
    <property type="project" value="TreeGrafter"/>
</dbReference>
<dbReference type="SUPFAM" id="SSF55681">
    <property type="entry name" value="Class II aaRS and biotin synthetases"/>
    <property type="match status" value="1"/>
</dbReference>
<dbReference type="RefSeq" id="XP_030748526.1">
    <property type="nucleotide sequence ID" value="XM_030892666.1"/>
</dbReference>
<dbReference type="OrthoDB" id="201621at2759"/>
<organism evidence="4 5">
    <name type="scientific">Sitophilus oryzae</name>
    <name type="common">Rice weevil</name>
    <name type="synonym">Curculio oryzae</name>
    <dbReference type="NCBI Taxonomy" id="7048"/>
    <lineage>
        <taxon>Eukaryota</taxon>
        <taxon>Metazoa</taxon>
        <taxon>Ecdysozoa</taxon>
        <taxon>Arthropoda</taxon>
        <taxon>Hexapoda</taxon>
        <taxon>Insecta</taxon>
        <taxon>Pterygota</taxon>
        <taxon>Neoptera</taxon>
        <taxon>Endopterygota</taxon>
        <taxon>Coleoptera</taxon>
        <taxon>Polyphaga</taxon>
        <taxon>Cucujiformia</taxon>
        <taxon>Curculionidae</taxon>
        <taxon>Dryophthorinae</taxon>
        <taxon>Sitophilus</taxon>
    </lineage>
</organism>
<name>A0A6J2XBI4_SITOR</name>